<dbReference type="RefSeq" id="WP_190956684.1">
    <property type="nucleotide sequence ID" value="NZ_JACJTU010000018.1"/>
</dbReference>
<keyword evidence="5 8" id="KW-0067">ATP-binding</keyword>
<dbReference type="EMBL" id="JACJTU010000018">
    <property type="protein sequence ID" value="MBD2736026.1"/>
    <property type="molecule type" value="Genomic_DNA"/>
</dbReference>
<dbReference type="InterPro" id="IPR000808">
    <property type="entry name" value="Mrp-like_CS"/>
</dbReference>
<dbReference type="Pfam" id="PF10609">
    <property type="entry name" value="ParA"/>
    <property type="match status" value="1"/>
</dbReference>
<feature type="binding site" evidence="8">
    <location>
        <begin position="109"/>
        <end position="116"/>
    </location>
    <ligand>
        <name>ATP</name>
        <dbReference type="ChEBI" id="CHEBI:30616"/>
    </ligand>
</feature>
<dbReference type="PANTHER" id="PTHR42961">
    <property type="entry name" value="IRON-SULFUR PROTEIN NUBPL"/>
    <property type="match status" value="1"/>
</dbReference>
<keyword evidence="7 8" id="KW-0411">Iron-sulfur</keyword>
<evidence type="ECO:0000256" key="7">
    <source>
        <dbReference type="ARBA" id="ARBA00023014"/>
    </source>
</evidence>
<evidence type="ECO:0000256" key="6">
    <source>
        <dbReference type="ARBA" id="ARBA00023004"/>
    </source>
</evidence>
<comment type="similarity">
    <text evidence="2">In the C-terminal section; belongs to the Mrp/NBP35 ATP-binding proteins family.</text>
</comment>
<dbReference type="InterPro" id="IPR044304">
    <property type="entry name" value="NUBPL-like"/>
</dbReference>
<keyword evidence="6 8" id="KW-0408">Iron</keyword>
<dbReference type="Pfam" id="PF01883">
    <property type="entry name" value="FeS_assembly_P"/>
    <property type="match status" value="1"/>
</dbReference>
<evidence type="ECO:0000259" key="9">
    <source>
        <dbReference type="Pfam" id="PF01883"/>
    </source>
</evidence>
<keyword evidence="3 8" id="KW-0479">Metal-binding</keyword>
<evidence type="ECO:0000313" key="10">
    <source>
        <dbReference type="EMBL" id="MBD2736026.1"/>
    </source>
</evidence>
<sequence length="370" mass="39933">MVHNSTSSHQQLQASPHDPLIIARQEEVVQLLKQIIEPTLKNDIVSLGMVRNLRIVDDYVYLRLYIGSRQQQLEAEIKTVLSLLSWCKKAYIQVCTIPGVKTTLAISSGKGGVGKSTTAVNLATALKVSGAKVGLLDADVYGPNVPQMLGLGKSEVQVIDTPNGQRFLPLQAYGIKVMSVGLLAEPDRPLAWRGPVLHKIITQFIHEVEWGELDYLLIDLPPGTGDAQITIVQESPICGVILVTTPQQVAVSDVRRNIYMFRQVGVPVLGIIENMSYFINSSGEQTSIFGTGGGQKLADELKAPLLGEVPIDPRICKGGDTGEPVILADPHSTTSQVFVQIAAALDATFFSMLNAQMATSSGNSIKIGDR</sequence>
<organism evidence="10 11">
    <name type="scientific">Nostoc paludosum FACHB-159</name>
    <dbReference type="NCBI Taxonomy" id="2692908"/>
    <lineage>
        <taxon>Bacteria</taxon>
        <taxon>Bacillati</taxon>
        <taxon>Cyanobacteriota</taxon>
        <taxon>Cyanophyceae</taxon>
        <taxon>Nostocales</taxon>
        <taxon>Nostocaceae</taxon>
        <taxon>Nostoc</taxon>
    </lineage>
</organism>
<dbReference type="Proteomes" id="UP000637383">
    <property type="component" value="Unassembled WGS sequence"/>
</dbReference>
<comment type="caution">
    <text evidence="10">The sequence shown here is derived from an EMBL/GenBank/DDBJ whole genome shotgun (WGS) entry which is preliminary data.</text>
</comment>
<dbReference type="CDD" id="cd02037">
    <property type="entry name" value="Mrp_NBP35"/>
    <property type="match status" value="1"/>
</dbReference>
<dbReference type="InterPro" id="IPR002744">
    <property type="entry name" value="MIP18-like"/>
</dbReference>
<comment type="similarity">
    <text evidence="8">Belongs to the Mrp/NBP35 ATP-binding proteins family.</text>
</comment>
<proteinExistence type="inferred from homology"/>
<feature type="domain" description="MIP18 family-like" evidence="9">
    <location>
        <begin position="26"/>
        <end position="78"/>
    </location>
</feature>
<dbReference type="InterPro" id="IPR019591">
    <property type="entry name" value="Mrp/NBP35_ATP-bd"/>
</dbReference>
<evidence type="ECO:0000256" key="1">
    <source>
        <dbReference type="ARBA" id="ARBA00007352"/>
    </source>
</evidence>
<evidence type="ECO:0000256" key="4">
    <source>
        <dbReference type="ARBA" id="ARBA00022741"/>
    </source>
</evidence>
<evidence type="ECO:0000256" key="8">
    <source>
        <dbReference type="HAMAP-Rule" id="MF_02040"/>
    </source>
</evidence>
<dbReference type="Gene3D" id="3.40.50.300">
    <property type="entry name" value="P-loop containing nucleotide triphosphate hydrolases"/>
    <property type="match status" value="1"/>
</dbReference>
<dbReference type="InterPro" id="IPR027417">
    <property type="entry name" value="P-loop_NTPase"/>
</dbReference>
<evidence type="ECO:0000313" key="11">
    <source>
        <dbReference type="Proteomes" id="UP000637383"/>
    </source>
</evidence>
<comment type="function">
    <text evidence="8">Binds and transfers iron-sulfur (Fe-S) clusters to target apoproteins. Can hydrolyze ATP.</text>
</comment>
<evidence type="ECO:0000256" key="5">
    <source>
        <dbReference type="ARBA" id="ARBA00022840"/>
    </source>
</evidence>
<dbReference type="GO" id="GO:0005524">
    <property type="term" value="F:ATP binding"/>
    <property type="evidence" value="ECO:0007669"/>
    <property type="project" value="UniProtKB-KW"/>
</dbReference>
<dbReference type="HAMAP" id="MF_02040">
    <property type="entry name" value="Mrp_NBP35"/>
    <property type="match status" value="1"/>
</dbReference>
<keyword evidence="11" id="KW-1185">Reference proteome</keyword>
<gene>
    <name evidence="10" type="ORF">H6H03_19380</name>
</gene>
<protein>
    <recommendedName>
        <fullName evidence="8">Iron-sulfur cluster carrier protein</fullName>
    </recommendedName>
</protein>
<keyword evidence="8" id="KW-0378">Hydrolase</keyword>
<evidence type="ECO:0000256" key="2">
    <source>
        <dbReference type="ARBA" id="ARBA00008205"/>
    </source>
</evidence>
<accession>A0ABR8K950</accession>
<comment type="subunit">
    <text evidence="8">Homodimer.</text>
</comment>
<dbReference type="InterPro" id="IPR033756">
    <property type="entry name" value="YlxH/NBP35"/>
</dbReference>
<dbReference type="PROSITE" id="PS01215">
    <property type="entry name" value="MRP"/>
    <property type="match status" value="1"/>
</dbReference>
<evidence type="ECO:0000256" key="3">
    <source>
        <dbReference type="ARBA" id="ARBA00022723"/>
    </source>
</evidence>
<dbReference type="SUPFAM" id="SSF52540">
    <property type="entry name" value="P-loop containing nucleoside triphosphate hydrolases"/>
    <property type="match status" value="1"/>
</dbReference>
<name>A0ABR8K950_9NOSO</name>
<comment type="similarity">
    <text evidence="1">In the N-terminal section; belongs to the MIP18 family.</text>
</comment>
<reference evidence="10 11" key="1">
    <citation type="journal article" date="2020" name="ISME J.">
        <title>Comparative genomics reveals insights into cyanobacterial evolution and habitat adaptation.</title>
        <authorList>
            <person name="Chen M.Y."/>
            <person name="Teng W.K."/>
            <person name="Zhao L."/>
            <person name="Hu C.X."/>
            <person name="Zhou Y.K."/>
            <person name="Han B.P."/>
            <person name="Song L.R."/>
            <person name="Shu W.S."/>
        </authorList>
    </citation>
    <scope>NUCLEOTIDE SEQUENCE [LARGE SCALE GENOMIC DNA]</scope>
    <source>
        <strain evidence="10 11">FACHB-159</strain>
    </source>
</reference>
<dbReference type="InterPro" id="IPR034904">
    <property type="entry name" value="FSCA_dom_sf"/>
</dbReference>
<keyword evidence="4 8" id="KW-0547">Nucleotide-binding</keyword>
<dbReference type="SUPFAM" id="SSF117916">
    <property type="entry name" value="Fe-S cluster assembly (FSCA) domain-like"/>
    <property type="match status" value="1"/>
</dbReference>
<dbReference type="PANTHER" id="PTHR42961:SF2">
    <property type="entry name" value="IRON-SULFUR PROTEIN NUBPL"/>
    <property type="match status" value="1"/>
</dbReference>